<reference evidence="8" key="1">
    <citation type="journal article" date="2019" name="Int. J. Syst. Evol. Microbiol.">
        <title>The Global Catalogue of Microorganisms (GCM) 10K type strain sequencing project: providing services to taxonomists for standard genome sequencing and annotation.</title>
        <authorList>
            <consortium name="The Broad Institute Genomics Platform"/>
            <consortium name="The Broad Institute Genome Sequencing Center for Infectious Disease"/>
            <person name="Wu L."/>
            <person name="Ma J."/>
        </authorList>
    </citation>
    <scope>NUCLEOTIDE SEQUENCE [LARGE SCALE GENOMIC DNA]</scope>
    <source>
        <strain evidence="8">KCTC 42087</strain>
    </source>
</reference>
<dbReference type="CDD" id="cd06171">
    <property type="entry name" value="Sigma70_r4"/>
    <property type="match status" value="1"/>
</dbReference>
<dbReference type="Proteomes" id="UP001596074">
    <property type="component" value="Unassembled WGS sequence"/>
</dbReference>
<dbReference type="SUPFAM" id="SSF88946">
    <property type="entry name" value="Sigma2 domain of RNA polymerase sigma factors"/>
    <property type="match status" value="1"/>
</dbReference>
<dbReference type="InterPro" id="IPR013325">
    <property type="entry name" value="RNA_pol_sigma_r2"/>
</dbReference>
<dbReference type="InterPro" id="IPR014284">
    <property type="entry name" value="RNA_pol_sigma-70_dom"/>
</dbReference>
<dbReference type="Pfam" id="PF04542">
    <property type="entry name" value="Sigma70_r2"/>
    <property type="match status" value="1"/>
</dbReference>
<evidence type="ECO:0000256" key="3">
    <source>
        <dbReference type="ARBA" id="ARBA00023082"/>
    </source>
</evidence>
<dbReference type="InterPro" id="IPR036388">
    <property type="entry name" value="WH-like_DNA-bd_sf"/>
</dbReference>
<dbReference type="NCBIfam" id="TIGR02937">
    <property type="entry name" value="sigma70-ECF"/>
    <property type="match status" value="1"/>
</dbReference>
<evidence type="ECO:0000313" key="8">
    <source>
        <dbReference type="Proteomes" id="UP001596074"/>
    </source>
</evidence>
<organism evidence="7 8">
    <name type="scientific">Actinomadura rugatobispora</name>
    <dbReference type="NCBI Taxonomy" id="1994"/>
    <lineage>
        <taxon>Bacteria</taxon>
        <taxon>Bacillati</taxon>
        <taxon>Actinomycetota</taxon>
        <taxon>Actinomycetes</taxon>
        <taxon>Streptosporangiales</taxon>
        <taxon>Thermomonosporaceae</taxon>
        <taxon>Actinomadura</taxon>
    </lineage>
</organism>
<keyword evidence="8" id="KW-1185">Reference proteome</keyword>
<dbReference type="Pfam" id="PF08281">
    <property type="entry name" value="Sigma70_r4_2"/>
    <property type="match status" value="1"/>
</dbReference>
<dbReference type="SUPFAM" id="SSF88659">
    <property type="entry name" value="Sigma3 and sigma4 domains of RNA polymerase sigma factors"/>
    <property type="match status" value="1"/>
</dbReference>
<keyword evidence="4" id="KW-0804">Transcription</keyword>
<comment type="caution">
    <text evidence="7">The sequence shown here is derived from an EMBL/GenBank/DDBJ whole genome shotgun (WGS) entry which is preliminary data.</text>
</comment>
<keyword evidence="3" id="KW-0731">Sigma factor</keyword>
<evidence type="ECO:0000256" key="4">
    <source>
        <dbReference type="ARBA" id="ARBA00023163"/>
    </source>
</evidence>
<dbReference type="InterPro" id="IPR007627">
    <property type="entry name" value="RNA_pol_sigma70_r2"/>
</dbReference>
<evidence type="ECO:0000259" key="5">
    <source>
        <dbReference type="Pfam" id="PF04542"/>
    </source>
</evidence>
<comment type="similarity">
    <text evidence="1">Belongs to the sigma-70 factor family. ECF subfamily.</text>
</comment>
<evidence type="ECO:0000256" key="1">
    <source>
        <dbReference type="ARBA" id="ARBA00010641"/>
    </source>
</evidence>
<dbReference type="Gene3D" id="1.10.1740.10">
    <property type="match status" value="1"/>
</dbReference>
<name>A0ABW0ZSC6_9ACTN</name>
<dbReference type="InterPro" id="IPR013249">
    <property type="entry name" value="RNA_pol_sigma70_r4_t2"/>
</dbReference>
<protein>
    <submittedName>
        <fullName evidence="7">RNA polymerase sigma factor</fullName>
    </submittedName>
</protein>
<dbReference type="PANTHER" id="PTHR43133:SF62">
    <property type="entry name" value="RNA POLYMERASE SIGMA FACTOR SIGZ"/>
    <property type="match status" value="1"/>
</dbReference>
<dbReference type="PANTHER" id="PTHR43133">
    <property type="entry name" value="RNA POLYMERASE ECF-TYPE SIGMA FACTO"/>
    <property type="match status" value="1"/>
</dbReference>
<dbReference type="EMBL" id="JBHSON010000007">
    <property type="protein sequence ID" value="MFC5745257.1"/>
    <property type="molecule type" value="Genomic_DNA"/>
</dbReference>
<feature type="domain" description="RNA polymerase sigma factor 70 region 4 type 2" evidence="6">
    <location>
        <begin position="111"/>
        <end position="161"/>
    </location>
</feature>
<sequence length="165" mass="18379">MTLGERLARGDEAALTECYGALGPLVRRVAARLVPGHAVDDVVQVVFLEVWQSRGRYDPSRALEPWVLSIARRRAIDRLRAEARHSRRTVPLEEDARIRDETPAIDIACDVREALGRLPAPQRQALVLAHFGQLTQPEIADRLAIPLGTVKARTTRGLRRLGTLL</sequence>
<dbReference type="InterPro" id="IPR039425">
    <property type="entry name" value="RNA_pol_sigma-70-like"/>
</dbReference>
<proteinExistence type="inferred from homology"/>
<keyword evidence="2" id="KW-0805">Transcription regulation</keyword>
<accession>A0ABW0ZSC6</accession>
<dbReference type="InterPro" id="IPR013324">
    <property type="entry name" value="RNA_pol_sigma_r3/r4-like"/>
</dbReference>
<dbReference type="RefSeq" id="WP_378280883.1">
    <property type="nucleotide sequence ID" value="NZ_JBHSON010000007.1"/>
</dbReference>
<feature type="domain" description="RNA polymerase sigma-70 region 2" evidence="5">
    <location>
        <begin position="19"/>
        <end position="84"/>
    </location>
</feature>
<dbReference type="Gene3D" id="1.10.10.10">
    <property type="entry name" value="Winged helix-like DNA-binding domain superfamily/Winged helix DNA-binding domain"/>
    <property type="match status" value="1"/>
</dbReference>
<evidence type="ECO:0000313" key="7">
    <source>
        <dbReference type="EMBL" id="MFC5745257.1"/>
    </source>
</evidence>
<evidence type="ECO:0000259" key="6">
    <source>
        <dbReference type="Pfam" id="PF08281"/>
    </source>
</evidence>
<evidence type="ECO:0000256" key="2">
    <source>
        <dbReference type="ARBA" id="ARBA00023015"/>
    </source>
</evidence>
<gene>
    <name evidence="7" type="ORF">ACFPZN_06510</name>
</gene>